<organism evidence="1 2">
    <name type="scientific">Eumeta variegata</name>
    <name type="common">Bagworm moth</name>
    <name type="synonym">Eumeta japonica</name>
    <dbReference type="NCBI Taxonomy" id="151549"/>
    <lineage>
        <taxon>Eukaryota</taxon>
        <taxon>Metazoa</taxon>
        <taxon>Ecdysozoa</taxon>
        <taxon>Arthropoda</taxon>
        <taxon>Hexapoda</taxon>
        <taxon>Insecta</taxon>
        <taxon>Pterygota</taxon>
        <taxon>Neoptera</taxon>
        <taxon>Endopterygota</taxon>
        <taxon>Lepidoptera</taxon>
        <taxon>Glossata</taxon>
        <taxon>Ditrysia</taxon>
        <taxon>Tineoidea</taxon>
        <taxon>Psychidae</taxon>
        <taxon>Oiketicinae</taxon>
        <taxon>Eumeta</taxon>
    </lineage>
</organism>
<gene>
    <name evidence="1" type="ORF">EVAR_36113_1</name>
</gene>
<evidence type="ECO:0000313" key="2">
    <source>
        <dbReference type="Proteomes" id="UP000299102"/>
    </source>
</evidence>
<reference evidence="1 2" key="1">
    <citation type="journal article" date="2019" name="Commun. Biol.">
        <title>The bagworm genome reveals a unique fibroin gene that provides high tensile strength.</title>
        <authorList>
            <person name="Kono N."/>
            <person name="Nakamura H."/>
            <person name="Ohtoshi R."/>
            <person name="Tomita M."/>
            <person name="Numata K."/>
            <person name="Arakawa K."/>
        </authorList>
    </citation>
    <scope>NUCLEOTIDE SEQUENCE [LARGE SCALE GENOMIC DNA]</scope>
</reference>
<evidence type="ECO:0000313" key="1">
    <source>
        <dbReference type="EMBL" id="GBP57461.1"/>
    </source>
</evidence>
<sequence length="75" mass="7972">MMATIMGHVRVCSQSAIFRDGEHALLDNVGAGTTLGRMAEKPSTCHKPIVSVLEIGDDDAGDDDGERVVEITDES</sequence>
<name>A0A4C1X1A4_EUMVA</name>
<protein>
    <submittedName>
        <fullName evidence="1">Uncharacterized protein</fullName>
    </submittedName>
</protein>
<accession>A0A4C1X1A4</accession>
<dbReference type="EMBL" id="BGZK01000717">
    <property type="protein sequence ID" value="GBP57461.1"/>
    <property type="molecule type" value="Genomic_DNA"/>
</dbReference>
<proteinExistence type="predicted"/>
<dbReference type="AlphaFoldDB" id="A0A4C1X1A4"/>
<keyword evidence="2" id="KW-1185">Reference proteome</keyword>
<comment type="caution">
    <text evidence="1">The sequence shown here is derived from an EMBL/GenBank/DDBJ whole genome shotgun (WGS) entry which is preliminary data.</text>
</comment>
<dbReference type="Proteomes" id="UP000299102">
    <property type="component" value="Unassembled WGS sequence"/>
</dbReference>